<name>A0ABN8B0K8_CHISP</name>
<keyword evidence="5 7" id="KW-1133">Transmembrane helix</keyword>
<comment type="subcellular location">
    <subcellularLocation>
        <location evidence="1">Membrane</location>
    </subcellularLocation>
</comment>
<dbReference type="Pfam" id="PF03188">
    <property type="entry name" value="Cytochrom_B561"/>
    <property type="match status" value="1"/>
</dbReference>
<keyword evidence="2" id="KW-0813">Transport</keyword>
<dbReference type="InterPro" id="IPR006593">
    <property type="entry name" value="Cyt_b561/ferric_Rdtase_TM"/>
</dbReference>
<dbReference type="Proteomes" id="UP001153292">
    <property type="component" value="Chromosome 16"/>
</dbReference>
<gene>
    <name evidence="9" type="ORF">CHILSU_LOCUS3172</name>
</gene>
<evidence type="ECO:0000256" key="4">
    <source>
        <dbReference type="ARBA" id="ARBA00022982"/>
    </source>
</evidence>
<organism evidence="9 10">
    <name type="scientific">Chilo suppressalis</name>
    <name type="common">Asiatic rice borer moth</name>
    <dbReference type="NCBI Taxonomy" id="168631"/>
    <lineage>
        <taxon>Eukaryota</taxon>
        <taxon>Metazoa</taxon>
        <taxon>Ecdysozoa</taxon>
        <taxon>Arthropoda</taxon>
        <taxon>Hexapoda</taxon>
        <taxon>Insecta</taxon>
        <taxon>Pterygota</taxon>
        <taxon>Neoptera</taxon>
        <taxon>Endopterygota</taxon>
        <taxon>Lepidoptera</taxon>
        <taxon>Glossata</taxon>
        <taxon>Ditrysia</taxon>
        <taxon>Pyraloidea</taxon>
        <taxon>Crambidae</taxon>
        <taxon>Crambinae</taxon>
        <taxon>Chilo</taxon>
    </lineage>
</organism>
<keyword evidence="10" id="KW-1185">Reference proteome</keyword>
<feature type="transmembrane region" description="Helical" evidence="7">
    <location>
        <begin position="73"/>
        <end position="94"/>
    </location>
</feature>
<evidence type="ECO:0000313" key="10">
    <source>
        <dbReference type="Proteomes" id="UP001153292"/>
    </source>
</evidence>
<keyword evidence="4" id="KW-0249">Electron transport</keyword>
<protein>
    <recommendedName>
        <fullName evidence="8">Cytochrome b561 domain-containing protein</fullName>
    </recommendedName>
</protein>
<evidence type="ECO:0000259" key="8">
    <source>
        <dbReference type="Pfam" id="PF03188"/>
    </source>
</evidence>
<keyword evidence="3 7" id="KW-0812">Transmembrane</keyword>
<keyword evidence="6 7" id="KW-0472">Membrane</keyword>
<feature type="transmembrane region" description="Helical" evidence="7">
    <location>
        <begin position="114"/>
        <end position="135"/>
    </location>
</feature>
<accession>A0ABN8B0K8</accession>
<evidence type="ECO:0000313" key="9">
    <source>
        <dbReference type="EMBL" id="CAH0399991.1"/>
    </source>
</evidence>
<reference evidence="9" key="1">
    <citation type="submission" date="2021-12" db="EMBL/GenBank/DDBJ databases">
        <authorList>
            <person name="King R."/>
        </authorList>
    </citation>
    <scope>NUCLEOTIDE SEQUENCE</scope>
</reference>
<evidence type="ECO:0000256" key="1">
    <source>
        <dbReference type="ARBA" id="ARBA00004370"/>
    </source>
</evidence>
<sequence>MSPNATELGVIEANFQNGHKNDKGNSRGSEEPLALKVIRSVMTLFTHIFIGIVVGNVLKFAFRNGTPLSATNLHLTLCVIGYHFLMAEAILSLSPDSWVSSLKLRHKKIVHLTMQIIGSLLAIHLLSTVVSHLPLNITKYSIYTLSGQSPIQNFTMSFHLKMLN</sequence>
<evidence type="ECO:0000256" key="7">
    <source>
        <dbReference type="SAM" id="Phobius"/>
    </source>
</evidence>
<evidence type="ECO:0000256" key="3">
    <source>
        <dbReference type="ARBA" id="ARBA00022692"/>
    </source>
</evidence>
<feature type="transmembrane region" description="Helical" evidence="7">
    <location>
        <begin position="37"/>
        <end position="61"/>
    </location>
</feature>
<evidence type="ECO:0000256" key="5">
    <source>
        <dbReference type="ARBA" id="ARBA00022989"/>
    </source>
</evidence>
<dbReference type="EMBL" id="OU963909">
    <property type="protein sequence ID" value="CAH0399991.1"/>
    <property type="molecule type" value="Genomic_DNA"/>
</dbReference>
<proteinExistence type="predicted"/>
<evidence type="ECO:0000256" key="2">
    <source>
        <dbReference type="ARBA" id="ARBA00022448"/>
    </source>
</evidence>
<feature type="domain" description="Cytochrome b561" evidence="8">
    <location>
        <begin position="73"/>
        <end position="131"/>
    </location>
</feature>
<dbReference type="Gene3D" id="1.20.120.1770">
    <property type="match status" value="1"/>
</dbReference>
<evidence type="ECO:0000256" key="6">
    <source>
        <dbReference type="ARBA" id="ARBA00023136"/>
    </source>
</evidence>